<keyword evidence="10" id="KW-1185">Reference proteome</keyword>
<dbReference type="SUPFAM" id="SSF55874">
    <property type="entry name" value="ATPase domain of HSP90 chaperone/DNA topoisomerase II/histidine kinase"/>
    <property type="match status" value="1"/>
</dbReference>
<feature type="domain" description="Histidine kinase" evidence="7">
    <location>
        <begin position="295"/>
        <end position="520"/>
    </location>
</feature>
<dbReference type="EMBL" id="VWPJ01000002">
    <property type="protein sequence ID" value="KAA5607132.1"/>
    <property type="molecule type" value="Genomic_DNA"/>
</dbReference>
<organism evidence="9 10">
    <name type="scientific">Roseospira marina</name>
    <dbReference type="NCBI Taxonomy" id="140057"/>
    <lineage>
        <taxon>Bacteria</taxon>
        <taxon>Pseudomonadati</taxon>
        <taxon>Pseudomonadota</taxon>
        <taxon>Alphaproteobacteria</taxon>
        <taxon>Rhodospirillales</taxon>
        <taxon>Rhodospirillaceae</taxon>
        <taxon>Roseospira</taxon>
    </lineage>
</organism>
<dbReference type="Pfam" id="PF02518">
    <property type="entry name" value="HATPase_c"/>
    <property type="match status" value="1"/>
</dbReference>
<evidence type="ECO:0000256" key="3">
    <source>
        <dbReference type="ARBA" id="ARBA00022553"/>
    </source>
</evidence>
<gene>
    <name evidence="9" type="ORF">F1188_04320</name>
</gene>
<dbReference type="InterPro" id="IPR003661">
    <property type="entry name" value="HisK_dim/P_dom"/>
</dbReference>
<dbReference type="Gene3D" id="1.10.287.130">
    <property type="match status" value="1"/>
</dbReference>
<dbReference type="PROSITE" id="PS50109">
    <property type="entry name" value="HIS_KIN"/>
    <property type="match status" value="1"/>
</dbReference>
<evidence type="ECO:0000256" key="1">
    <source>
        <dbReference type="ARBA" id="ARBA00000085"/>
    </source>
</evidence>
<dbReference type="SMART" id="SM00091">
    <property type="entry name" value="PAS"/>
    <property type="match status" value="2"/>
</dbReference>
<sequence>MSWQRRRWSARTMRGSESLGICGTWRQCGRTWGRPMRGTRRRLRGMAMDEFALTTLALEHLAEAVLLVDSEGQVVYANLQAKALFAPTDLASTGYPFSAPIQTDQPVEILVPRAEDADRVVEMQVVPLQTGRATLSLISLRDVTERHQAAARLLEREELYRSVIERAHDGFWITDLTACIAEVNDAYLCMTGYRREEVIGLHMQDVEIGASARMVADRIATLRVKGSTLFETRHRARDGRIIHVEVGISYSPVAGGRLFVFLRDITPRKQAEADTLAAKALAEQANRAKSEFLSNMSHDLRTPLNAIIGFAELMRTEVDGPLGSDHYREYVQGIEDSGSLLVSLVNDVLDLSTIESGQYEILSQSLALEPLMRRAVTQTAVLGNGHGAEIVAVECPNNLRILGDDRALGQVFNNILSNALKFNRDHRPIRFVAALRNPNDAGEGLDILVIDEGIGMDEETARQVLEPFEMIDSLHPRRRKGSGLGVYLSTQVMQLLGGELTLHSTPSLGTTVTLWLPANRVVTGLP</sequence>
<dbReference type="Gene3D" id="3.30.450.20">
    <property type="entry name" value="PAS domain"/>
    <property type="match status" value="2"/>
</dbReference>
<dbReference type="InterPro" id="IPR000014">
    <property type="entry name" value="PAS"/>
</dbReference>
<dbReference type="NCBIfam" id="TIGR00229">
    <property type="entry name" value="sensory_box"/>
    <property type="match status" value="1"/>
</dbReference>
<dbReference type="Pfam" id="PF00989">
    <property type="entry name" value="PAS"/>
    <property type="match status" value="1"/>
</dbReference>
<feature type="domain" description="PAS" evidence="8">
    <location>
        <begin position="156"/>
        <end position="200"/>
    </location>
</feature>
<dbReference type="CDD" id="cd00082">
    <property type="entry name" value="HisKA"/>
    <property type="match status" value="1"/>
</dbReference>
<comment type="caution">
    <text evidence="9">The sequence shown here is derived from an EMBL/GenBank/DDBJ whole genome shotgun (WGS) entry which is preliminary data.</text>
</comment>
<dbReference type="SMART" id="SM00387">
    <property type="entry name" value="HATPase_c"/>
    <property type="match status" value="1"/>
</dbReference>
<dbReference type="InterPro" id="IPR050736">
    <property type="entry name" value="Sensor_HK_Regulatory"/>
</dbReference>
<keyword evidence="4" id="KW-0808">Transferase</keyword>
<name>A0A5M6IG49_9PROT</name>
<dbReference type="AlphaFoldDB" id="A0A5M6IG49"/>
<dbReference type="InterPro" id="IPR035965">
    <property type="entry name" value="PAS-like_dom_sf"/>
</dbReference>
<dbReference type="InterPro" id="IPR013767">
    <property type="entry name" value="PAS_fold"/>
</dbReference>
<dbReference type="SUPFAM" id="SSF55785">
    <property type="entry name" value="PYP-like sensor domain (PAS domain)"/>
    <property type="match status" value="2"/>
</dbReference>
<dbReference type="Proteomes" id="UP000324065">
    <property type="component" value="Unassembled WGS sequence"/>
</dbReference>
<proteinExistence type="predicted"/>
<evidence type="ECO:0000256" key="5">
    <source>
        <dbReference type="ARBA" id="ARBA00022777"/>
    </source>
</evidence>
<dbReference type="GO" id="GO:0000155">
    <property type="term" value="F:phosphorelay sensor kinase activity"/>
    <property type="evidence" value="ECO:0007669"/>
    <property type="project" value="InterPro"/>
</dbReference>
<reference evidence="9 10" key="1">
    <citation type="submission" date="2019-09" db="EMBL/GenBank/DDBJ databases">
        <title>Genome sequence of Roseospira marina, one of the more divergent members of the non-sulfur purple photosynthetic bacterial family, the Rhodospirillaceae.</title>
        <authorList>
            <person name="Meyer T."/>
            <person name="Kyndt J."/>
        </authorList>
    </citation>
    <scope>NUCLEOTIDE SEQUENCE [LARGE SCALE GENOMIC DNA]</scope>
    <source>
        <strain evidence="9 10">DSM 15113</strain>
    </source>
</reference>
<dbReference type="InterPro" id="IPR004358">
    <property type="entry name" value="Sig_transdc_His_kin-like_C"/>
</dbReference>
<accession>A0A5M6IG49</accession>
<evidence type="ECO:0000256" key="6">
    <source>
        <dbReference type="ARBA" id="ARBA00023012"/>
    </source>
</evidence>
<evidence type="ECO:0000313" key="9">
    <source>
        <dbReference type="EMBL" id="KAA5607132.1"/>
    </source>
</evidence>
<dbReference type="CDD" id="cd00130">
    <property type="entry name" value="PAS"/>
    <property type="match status" value="1"/>
</dbReference>
<dbReference type="InterPro" id="IPR036097">
    <property type="entry name" value="HisK_dim/P_sf"/>
</dbReference>
<dbReference type="Pfam" id="PF13188">
    <property type="entry name" value="PAS_8"/>
    <property type="match status" value="1"/>
</dbReference>
<dbReference type="Gene3D" id="3.30.565.10">
    <property type="entry name" value="Histidine kinase-like ATPase, C-terminal domain"/>
    <property type="match status" value="1"/>
</dbReference>
<dbReference type="PRINTS" id="PR00344">
    <property type="entry name" value="BCTRLSENSOR"/>
</dbReference>
<evidence type="ECO:0000259" key="7">
    <source>
        <dbReference type="PROSITE" id="PS50109"/>
    </source>
</evidence>
<dbReference type="SMART" id="SM00388">
    <property type="entry name" value="HisKA"/>
    <property type="match status" value="1"/>
</dbReference>
<dbReference type="Pfam" id="PF00512">
    <property type="entry name" value="HisKA"/>
    <property type="match status" value="1"/>
</dbReference>
<dbReference type="EC" id="2.7.13.3" evidence="2"/>
<dbReference type="PANTHER" id="PTHR43711">
    <property type="entry name" value="TWO-COMPONENT HISTIDINE KINASE"/>
    <property type="match status" value="1"/>
</dbReference>
<dbReference type="SUPFAM" id="SSF47384">
    <property type="entry name" value="Homodimeric domain of signal transducing histidine kinase"/>
    <property type="match status" value="1"/>
</dbReference>
<dbReference type="GO" id="GO:0006355">
    <property type="term" value="P:regulation of DNA-templated transcription"/>
    <property type="evidence" value="ECO:0007669"/>
    <property type="project" value="InterPro"/>
</dbReference>
<dbReference type="InterPro" id="IPR005467">
    <property type="entry name" value="His_kinase_dom"/>
</dbReference>
<evidence type="ECO:0000259" key="8">
    <source>
        <dbReference type="PROSITE" id="PS50112"/>
    </source>
</evidence>
<keyword evidence="6" id="KW-0902">Two-component regulatory system</keyword>
<protein>
    <recommendedName>
        <fullName evidence="2">histidine kinase</fullName>
        <ecNumber evidence="2">2.7.13.3</ecNumber>
    </recommendedName>
</protein>
<dbReference type="InterPro" id="IPR003594">
    <property type="entry name" value="HATPase_dom"/>
</dbReference>
<keyword evidence="5" id="KW-0418">Kinase</keyword>
<keyword evidence="3" id="KW-0597">Phosphoprotein</keyword>
<evidence type="ECO:0000256" key="2">
    <source>
        <dbReference type="ARBA" id="ARBA00012438"/>
    </source>
</evidence>
<dbReference type="PANTHER" id="PTHR43711:SF26">
    <property type="entry name" value="SENSOR HISTIDINE KINASE RCSC"/>
    <property type="match status" value="1"/>
</dbReference>
<dbReference type="PROSITE" id="PS50112">
    <property type="entry name" value="PAS"/>
    <property type="match status" value="1"/>
</dbReference>
<dbReference type="OrthoDB" id="8477705at2"/>
<comment type="catalytic activity">
    <reaction evidence="1">
        <text>ATP + protein L-histidine = ADP + protein N-phospho-L-histidine.</text>
        <dbReference type="EC" id="2.7.13.3"/>
    </reaction>
</comment>
<dbReference type="InterPro" id="IPR036890">
    <property type="entry name" value="HATPase_C_sf"/>
</dbReference>
<evidence type="ECO:0000313" key="10">
    <source>
        <dbReference type="Proteomes" id="UP000324065"/>
    </source>
</evidence>
<evidence type="ECO:0000256" key="4">
    <source>
        <dbReference type="ARBA" id="ARBA00022679"/>
    </source>
</evidence>